<organism evidence="2 3">
    <name type="scientific">Stieleria varia</name>
    <dbReference type="NCBI Taxonomy" id="2528005"/>
    <lineage>
        <taxon>Bacteria</taxon>
        <taxon>Pseudomonadati</taxon>
        <taxon>Planctomycetota</taxon>
        <taxon>Planctomycetia</taxon>
        <taxon>Pirellulales</taxon>
        <taxon>Pirellulaceae</taxon>
        <taxon>Stieleria</taxon>
    </lineage>
</organism>
<protein>
    <submittedName>
        <fullName evidence="2">Uncharacterized protein</fullName>
    </submittedName>
</protein>
<evidence type="ECO:0000313" key="3">
    <source>
        <dbReference type="Proteomes" id="UP000320176"/>
    </source>
</evidence>
<comment type="caution">
    <text evidence="2">The sequence shown here is derived from an EMBL/GenBank/DDBJ whole genome shotgun (WGS) entry which is preliminary data.</text>
</comment>
<sequence>MLYITRLTDNVRPSRPTRSPEIASDEDSAAGEACPRAIVGNVPLVVTRYRLGQTAASD</sequence>
<name>A0A5C6ASQ0_9BACT</name>
<reference evidence="2 3" key="1">
    <citation type="submission" date="2019-02" db="EMBL/GenBank/DDBJ databases">
        <title>Deep-cultivation of Planctomycetes and their phenomic and genomic characterization uncovers novel biology.</title>
        <authorList>
            <person name="Wiegand S."/>
            <person name="Jogler M."/>
            <person name="Boedeker C."/>
            <person name="Pinto D."/>
            <person name="Vollmers J."/>
            <person name="Rivas-Marin E."/>
            <person name="Kohn T."/>
            <person name="Peeters S.H."/>
            <person name="Heuer A."/>
            <person name="Rast P."/>
            <person name="Oberbeckmann S."/>
            <person name="Bunk B."/>
            <person name="Jeske O."/>
            <person name="Meyerdierks A."/>
            <person name="Storesund J.E."/>
            <person name="Kallscheuer N."/>
            <person name="Luecker S."/>
            <person name="Lage O.M."/>
            <person name="Pohl T."/>
            <person name="Merkel B.J."/>
            <person name="Hornburger P."/>
            <person name="Mueller R.-W."/>
            <person name="Bruemmer F."/>
            <person name="Labrenz M."/>
            <person name="Spormann A.M."/>
            <person name="Op Den Camp H."/>
            <person name="Overmann J."/>
            <person name="Amann R."/>
            <person name="Jetten M.S.M."/>
            <person name="Mascher T."/>
            <person name="Medema M.H."/>
            <person name="Devos D.P."/>
            <person name="Kaster A.-K."/>
            <person name="Ovreas L."/>
            <person name="Rohde M."/>
            <person name="Galperin M.Y."/>
            <person name="Jogler C."/>
        </authorList>
    </citation>
    <scope>NUCLEOTIDE SEQUENCE [LARGE SCALE GENOMIC DNA]</scope>
    <source>
        <strain evidence="2 3">Pla52n</strain>
    </source>
</reference>
<evidence type="ECO:0000256" key="1">
    <source>
        <dbReference type="SAM" id="MobiDB-lite"/>
    </source>
</evidence>
<keyword evidence="3" id="KW-1185">Reference proteome</keyword>
<dbReference type="AlphaFoldDB" id="A0A5C6ASQ0"/>
<accession>A0A5C6ASQ0</accession>
<gene>
    <name evidence="2" type="ORF">Pla52n_35510</name>
</gene>
<feature type="region of interest" description="Disordered" evidence="1">
    <location>
        <begin position="7"/>
        <end position="30"/>
    </location>
</feature>
<proteinExistence type="predicted"/>
<dbReference type="EMBL" id="SJPN01000004">
    <property type="protein sequence ID" value="TWU02501.1"/>
    <property type="molecule type" value="Genomic_DNA"/>
</dbReference>
<dbReference type="Proteomes" id="UP000320176">
    <property type="component" value="Unassembled WGS sequence"/>
</dbReference>
<evidence type="ECO:0000313" key="2">
    <source>
        <dbReference type="EMBL" id="TWU02501.1"/>
    </source>
</evidence>